<evidence type="ECO:0000313" key="2">
    <source>
        <dbReference type="Proteomes" id="UP001500518"/>
    </source>
</evidence>
<dbReference type="EMBL" id="BAABHV010000010">
    <property type="protein sequence ID" value="GAA5055226.1"/>
    <property type="molecule type" value="Genomic_DNA"/>
</dbReference>
<name>A0ABP9KEX8_9SPHN</name>
<evidence type="ECO:0008006" key="3">
    <source>
        <dbReference type="Google" id="ProtNLM"/>
    </source>
</evidence>
<dbReference type="Proteomes" id="UP001500518">
    <property type="component" value="Unassembled WGS sequence"/>
</dbReference>
<proteinExistence type="predicted"/>
<accession>A0ABP9KEX8</accession>
<gene>
    <name evidence="1" type="ORF">GCM10023208_18880</name>
</gene>
<dbReference type="RefSeq" id="WP_156841773.1">
    <property type="nucleotide sequence ID" value="NZ_BAABHV010000010.1"/>
</dbReference>
<evidence type="ECO:0000313" key="1">
    <source>
        <dbReference type="EMBL" id="GAA5055226.1"/>
    </source>
</evidence>
<comment type="caution">
    <text evidence="1">The sequence shown here is derived from an EMBL/GenBank/DDBJ whole genome shotgun (WGS) entry which is preliminary data.</text>
</comment>
<sequence>MTQVQVLDASPVRSSGYKVDVSRGQRIGRVSSEWFSRPADQRYLSLTELMAAVKGRAERSRTRTVESAAIRVEAHRDDPERLALVLPDSDKPLAPTHWSFGQLASLVGAPAAYMRQLPAPLAAINLQYGLTNHRAEQVKTLETEDGRTELRAVTGPDYGRIYDHELVAAVQRIAGNGTGDTRWKVPGVLDWSTGVYNPMVDITSDTTTLYASDRDVFLFLVDDRNPIEAGKLPDGSPDLFFRGFYCWNSEVGAKTLGIASFYLRAVCQNRNLWGVEDFQEISIRHSKYAANRFAHEAAPALTRFADSSPQPFLNGIRQARERIVARNDDDRTEFLRKRGFGKAETAKIVETVLAEEGRPPESVFDFVQGITAYARSKPQQDARLDLETRAKKLLDRVAA</sequence>
<reference evidence="2" key="1">
    <citation type="journal article" date="2019" name="Int. J. Syst. Evol. Microbiol.">
        <title>The Global Catalogue of Microorganisms (GCM) 10K type strain sequencing project: providing services to taxonomists for standard genome sequencing and annotation.</title>
        <authorList>
            <consortium name="The Broad Institute Genomics Platform"/>
            <consortium name="The Broad Institute Genome Sequencing Center for Infectious Disease"/>
            <person name="Wu L."/>
            <person name="Ma J."/>
        </authorList>
    </citation>
    <scope>NUCLEOTIDE SEQUENCE [LARGE SCALE GENOMIC DNA]</scope>
    <source>
        <strain evidence="2">JCM 18014</strain>
    </source>
</reference>
<keyword evidence="2" id="KW-1185">Reference proteome</keyword>
<organism evidence="1 2">
    <name type="scientific">Erythrobacter westpacificensis</name>
    <dbReference type="NCBI Taxonomy" id="1055231"/>
    <lineage>
        <taxon>Bacteria</taxon>
        <taxon>Pseudomonadati</taxon>
        <taxon>Pseudomonadota</taxon>
        <taxon>Alphaproteobacteria</taxon>
        <taxon>Sphingomonadales</taxon>
        <taxon>Erythrobacteraceae</taxon>
        <taxon>Erythrobacter/Porphyrobacter group</taxon>
        <taxon>Erythrobacter</taxon>
    </lineage>
</organism>
<protein>
    <recommendedName>
        <fullName evidence="3">DUF932 domain-containing protein</fullName>
    </recommendedName>
</protein>